<evidence type="ECO:0000256" key="7">
    <source>
        <dbReference type="PIRSR" id="PIRSR006019-2"/>
    </source>
</evidence>
<dbReference type="CDD" id="cd01286">
    <property type="entry name" value="deoxycytidylate_deaminase"/>
    <property type="match status" value="1"/>
</dbReference>
<dbReference type="EMBL" id="AYZJ01000010">
    <property type="protein sequence ID" value="KRN25484.1"/>
    <property type="molecule type" value="Genomic_DNA"/>
</dbReference>
<dbReference type="GO" id="GO:0006220">
    <property type="term" value="P:pyrimidine nucleotide metabolic process"/>
    <property type="evidence" value="ECO:0007669"/>
    <property type="project" value="InterPro"/>
</dbReference>
<dbReference type="STRING" id="1423730.FC75_GL000399"/>
<keyword evidence="3 7" id="KW-0479">Metal-binding</keyword>
<dbReference type="InterPro" id="IPR002125">
    <property type="entry name" value="CMP_dCMP_dom"/>
</dbReference>
<dbReference type="GO" id="GO:0008270">
    <property type="term" value="F:zinc ion binding"/>
    <property type="evidence" value="ECO:0007669"/>
    <property type="project" value="InterPro"/>
</dbReference>
<feature type="binding site" evidence="7">
    <location>
        <position position="112"/>
    </location>
    <ligand>
        <name>Zn(2+)</name>
        <dbReference type="ChEBI" id="CHEBI:29105"/>
        <note>catalytic</note>
    </ligand>
</feature>
<keyword evidence="5 7" id="KW-0862">Zinc</keyword>
<comment type="caution">
    <text evidence="9">The sequence shown here is derived from an EMBL/GenBank/DDBJ whole genome shotgun (WGS) entry which is preliminary data.</text>
</comment>
<sequence>MTDQIVSSTRHQHRESWDHYFMQLATVVAQRSTCERATVGALLVVDHRIIATGYNGSISGDPHCDDAGHLMRDGHCIRTLHAEMNAILQCAENGVSTRGAAVYVTYYPCLNCTKALIQAGVKRVYYAHDYHNDPYAVHLFRDHHIETTQVTVTAK</sequence>
<accession>A0A0R2FL91</accession>
<evidence type="ECO:0000256" key="5">
    <source>
        <dbReference type="ARBA" id="ARBA00022833"/>
    </source>
</evidence>
<dbReference type="PIRSF" id="PIRSF006019">
    <property type="entry name" value="dCMP_deaminase"/>
    <property type="match status" value="1"/>
</dbReference>
<proteinExistence type="inferred from homology"/>
<dbReference type="PANTHER" id="PTHR11086:SF18">
    <property type="entry name" value="DEOXYCYTIDYLATE DEAMINASE"/>
    <property type="match status" value="1"/>
</dbReference>
<evidence type="ECO:0000256" key="3">
    <source>
        <dbReference type="ARBA" id="ARBA00022723"/>
    </source>
</evidence>
<evidence type="ECO:0000256" key="6">
    <source>
        <dbReference type="PIRSR" id="PIRSR006019-1"/>
    </source>
</evidence>
<dbReference type="PANTHER" id="PTHR11086">
    <property type="entry name" value="DEOXYCYTIDYLATE DEAMINASE-RELATED"/>
    <property type="match status" value="1"/>
</dbReference>
<evidence type="ECO:0000313" key="9">
    <source>
        <dbReference type="EMBL" id="KRN25484.1"/>
    </source>
</evidence>
<dbReference type="InterPro" id="IPR016193">
    <property type="entry name" value="Cytidine_deaminase-like"/>
</dbReference>
<dbReference type="InterPro" id="IPR016192">
    <property type="entry name" value="APOBEC/CMP_deaminase_Zn-bd"/>
</dbReference>
<dbReference type="InterPro" id="IPR016473">
    <property type="entry name" value="dCMP_deaminase"/>
</dbReference>
<keyword evidence="4" id="KW-0378">Hydrolase</keyword>
<dbReference type="GO" id="GO:0004132">
    <property type="term" value="F:dCMP deaminase activity"/>
    <property type="evidence" value="ECO:0007669"/>
    <property type="project" value="InterPro"/>
</dbReference>
<organism evidence="9 10">
    <name type="scientific">Lacticaseibacillus camelliae DSM 22697 = JCM 13995</name>
    <dbReference type="NCBI Taxonomy" id="1423730"/>
    <lineage>
        <taxon>Bacteria</taxon>
        <taxon>Bacillati</taxon>
        <taxon>Bacillota</taxon>
        <taxon>Bacilli</taxon>
        <taxon>Lactobacillales</taxon>
        <taxon>Lactobacillaceae</taxon>
        <taxon>Lacticaseibacillus</taxon>
    </lineage>
</organism>
<name>A0A0R2FL91_9LACO</name>
<feature type="active site" description="Proton donor" evidence="6">
    <location>
        <position position="83"/>
    </location>
</feature>
<dbReference type="InterPro" id="IPR015517">
    <property type="entry name" value="dCMP_deaminase-rel"/>
</dbReference>
<evidence type="ECO:0000259" key="8">
    <source>
        <dbReference type="PROSITE" id="PS51747"/>
    </source>
</evidence>
<dbReference type="GO" id="GO:0005737">
    <property type="term" value="C:cytoplasm"/>
    <property type="evidence" value="ECO:0007669"/>
    <property type="project" value="TreeGrafter"/>
</dbReference>
<comment type="similarity">
    <text evidence="2">Belongs to the cytidine and deoxycytidylate deaminase family.</text>
</comment>
<dbReference type="Gene3D" id="3.40.140.10">
    <property type="entry name" value="Cytidine Deaminase, domain 2"/>
    <property type="match status" value="1"/>
</dbReference>
<evidence type="ECO:0000313" key="10">
    <source>
        <dbReference type="Proteomes" id="UP000050865"/>
    </source>
</evidence>
<dbReference type="PATRIC" id="fig|1423730.4.peg.417"/>
<reference evidence="9 10" key="1">
    <citation type="journal article" date="2015" name="Genome Announc.">
        <title>Expanding the biotechnology potential of lactobacilli through comparative genomics of 213 strains and associated genera.</title>
        <authorList>
            <person name="Sun Z."/>
            <person name="Harris H.M."/>
            <person name="McCann A."/>
            <person name="Guo C."/>
            <person name="Argimon S."/>
            <person name="Zhang W."/>
            <person name="Yang X."/>
            <person name="Jeffery I.B."/>
            <person name="Cooney J.C."/>
            <person name="Kagawa T.F."/>
            <person name="Liu W."/>
            <person name="Song Y."/>
            <person name="Salvetti E."/>
            <person name="Wrobel A."/>
            <person name="Rasinkangas P."/>
            <person name="Parkhill J."/>
            <person name="Rea M.C."/>
            <person name="O'Sullivan O."/>
            <person name="Ritari J."/>
            <person name="Douillard F.P."/>
            <person name="Paul Ross R."/>
            <person name="Yang R."/>
            <person name="Briner A.E."/>
            <person name="Felis G.E."/>
            <person name="de Vos W.M."/>
            <person name="Barrangou R."/>
            <person name="Klaenhammer T.R."/>
            <person name="Caufield P.W."/>
            <person name="Cui Y."/>
            <person name="Zhang H."/>
            <person name="O'Toole P.W."/>
        </authorList>
    </citation>
    <scope>NUCLEOTIDE SEQUENCE [LARGE SCALE GENOMIC DNA]</scope>
    <source>
        <strain evidence="9 10">DSM 22697</strain>
    </source>
</reference>
<dbReference type="PROSITE" id="PS51747">
    <property type="entry name" value="CYT_DCMP_DEAMINASES_2"/>
    <property type="match status" value="1"/>
</dbReference>
<feature type="binding site" evidence="7">
    <location>
        <position position="109"/>
    </location>
    <ligand>
        <name>Zn(2+)</name>
        <dbReference type="ChEBI" id="CHEBI:29105"/>
        <note>catalytic</note>
    </ligand>
</feature>
<dbReference type="Proteomes" id="UP000050865">
    <property type="component" value="Unassembled WGS sequence"/>
</dbReference>
<evidence type="ECO:0000256" key="4">
    <source>
        <dbReference type="ARBA" id="ARBA00022801"/>
    </source>
</evidence>
<evidence type="ECO:0000256" key="1">
    <source>
        <dbReference type="ARBA" id="ARBA00001947"/>
    </source>
</evidence>
<dbReference type="AlphaFoldDB" id="A0A0R2FL91"/>
<evidence type="ECO:0000256" key="2">
    <source>
        <dbReference type="ARBA" id="ARBA00006576"/>
    </source>
</evidence>
<keyword evidence="10" id="KW-1185">Reference proteome</keyword>
<dbReference type="InterPro" id="IPR035105">
    <property type="entry name" value="Deoxycytidylate_deaminase_dom"/>
</dbReference>
<gene>
    <name evidence="9" type="ORF">FC75_GL000399</name>
</gene>
<feature type="binding site" evidence="7">
    <location>
        <position position="81"/>
    </location>
    <ligand>
        <name>Zn(2+)</name>
        <dbReference type="ChEBI" id="CHEBI:29105"/>
        <note>catalytic</note>
    </ligand>
</feature>
<comment type="cofactor">
    <cofactor evidence="1 7">
        <name>Zn(2+)</name>
        <dbReference type="ChEBI" id="CHEBI:29105"/>
    </cofactor>
</comment>
<dbReference type="SUPFAM" id="SSF53927">
    <property type="entry name" value="Cytidine deaminase-like"/>
    <property type="match status" value="1"/>
</dbReference>
<dbReference type="OrthoDB" id="9788517at2"/>
<feature type="domain" description="CMP/dCMP-type deaminase" evidence="8">
    <location>
        <begin position="16"/>
        <end position="143"/>
    </location>
</feature>
<dbReference type="PROSITE" id="PS00903">
    <property type="entry name" value="CYT_DCMP_DEAMINASES_1"/>
    <property type="match status" value="1"/>
</dbReference>
<protein>
    <submittedName>
        <fullName evidence="9">Competence protein ComE</fullName>
    </submittedName>
</protein>
<dbReference type="RefSeq" id="WP_054662578.1">
    <property type="nucleotide sequence ID" value="NZ_AYZJ01000010.1"/>
</dbReference>
<dbReference type="Pfam" id="PF00383">
    <property type="entry name" value="dCMP_cyt_deam_1"/>
    <property type="match status" value="1"/>
</dbReference>